<sequence length="57" mass="5798">MAVGALPLLPGTGGSAVVFVTTEAPPIVQACDKPGHVQVTCMFCQVSYCSLCDGHSC</sequence>
<dbReference type="EMBL" id="JACCBT010000001">
    <property type="protein sequence ID" value="NYE09885.1"/>
    <property type="molecule type" value="Genomic_DNA"/>
</dbReference>
<dbReference type="RefSeq" id="WP_179831471.1">
    <property type="nucleotide sequence ID" value="NZ_BMRD01000003.1"/>
</dbReference>
<name>A0A7Y9G4L4_9ACTN</name>
<protein>
    <submittedName>
        <fullName evidence="1">Uncharacterized protein</fullName>
    </submittedName>
</protein>
<accession>A0A7Y9G4L4</accession>
<evidence type="ECO:0000313" key="1">
    <source>
        <dbReference type="EMBL" id="NYE09885.1"/>
    </source>
</evidence>
<gene>
    <name evidence="1" type="ORF">BJ999_000181</name>
</gene>
<reference evidence="1 2" key="1">
    <citation type="submission" date="2020-07" db="EMBL/GenBank/DDBJ databases">
        <title>Sequencing the genomes of 1000 actinobacteria strains.</title>
        <authorList>
            <person name="Klenk H.-P."/>
        </authorList>
    </citation>
    <scope>NUCLEOTIDE SEQUENCE [LARGE SCALE GENOMIC DNA]</scope>
    <source>
        <strain evidence="1 2">DSM 43461</strain>
    </source>
</reference>
<dbReference type="AlphaFoldDB" id="A0A7Y9G4L4"/>
<dbReference type="Proteomes" id="UP000591272">
    <property type="component" value="Unassembled WGS sequence"/>
</dbReference>
<evidence type="ECO:0000313" key="2">
    <source>
        <dbReference type="Proteomes" id="UP000591272"/>
    </source>
</evidence>
<proteinExistence type="predicted"/>
<organism evidence="1 2">
    <name type="scientific">Actinomadura citrea</name>
    <dbReference type="NCBI Taxonomy" id="46158"/>
    <lineage>
        <taxon>Bacteria</taxon>
        <taxon>Bacillati</taxon>
        <taxon>Actinomycetota</taxon>
        <taxon>Actinomycetes</taxon>
        <taxon>Streptosporangiales</taxon>
        <taxon>Thermomonosporaceae</taxon>
        <taxon>Actinomadura</taxon>
    </lineage>
</organism>
<comment type="caution">
    <text evidence="1">The sequence shown here is derived from an EMBL/GenBank/DDBJ whole genome shotgun (WGS) entry which is preliminary data.</text>
</comment>
<keyword evidence="2" id="KW-1185">Reference proteome</keyword>